<dbReference type="Gene3D" id="1.10.260.40">
    <property type="entry name" value="lambda repressor-like DNA-binding domains"/>
    <property type="match status" value="1"/>
</dbReference>
<dbReference type="PANTHER" id="PTHR30146:SF109">
    <property type="entry name" value="HTH-TYPE TRANSCRIPTIONAL REGULATOR GALS"/>
    <property type="match status" value="1"/>
</dbReference>
<keyword evidence="3" id="KW-0804">Transcription</keyword>
<evidence type="ECO:0000256" key="1">
    <source>
        <dbReference type="ARBA" id="ARBA00023015"/>
    </source>
</evidence>
<dbReference type="RefSeq" id="WP_120354719.1">
    <property type="nucleotide sequence ID" value="NZ_RAQO01000005.1"/>
</dbReference>
<dbReference type="EMBL" id="RAQO01000005">
    <property type="protein sequence ID" value="RKF18640.1"/>
    <property type="molecule type" value="Genomic_DNA"/>
</dbReference>
<dbReference type="SUPFAM" id="SSF47413">
    <property type="entry name" value="lambda repressor-like DNA-binding domains"/>
    <property type="match status" value="1"/>
</dbReference>
<dbReference type="InterPro" id="IPR028082">
    <property type="entry name" value="Peripla_BP_I"/>
</dbReference>
<dbReference type="GO" id="GO:0000976">
    <property type="term" value="F:transcription cis-regulatory region binding"/>
    <property type="evidence" value="ECO:0007669"/>
    <property type="project" value="TreeGrafter"/>
</dbReference>
<accession>A0A420ED92</accession>
<evidence type="ECO:0000259" key="4">
    <source>
        <dbReference type="PROSITE" id="PS50932"/>
    </source>
</evidence>
<gene>
    <name evidence="5" type="ORF">DBZ36_09545</name>
</gene>
<feature type="domain" description="HTH lacI-type" evidence="4">
    <location>
        <begin position="2"/>
        <end position="55"/>
    </location>
</feature>
<dbReference type="PROSITE" id="PS50932">
    <property type="entry name" value="HTH_LACI_2"/>
    <property type="match status" value="1"/>
</dbReference>
<dbReference type="Pfam" id="PF00356">
    <property type="entry name" value="LacI"/>
    <property type="match status" value="1"/>
</dbReference>
<dbReference type="Pfam" id="PF13377">
    <property type="entry name" value="Peripla_BP_3"/>
    <property type="match status" value="1"/>
</dbReference>
<evidence type="ECO:0000313" key="5">
    <source>
        <dbReference type="EMBL" id="RKF18640.1"/>
    </source>
</evidence>
<dbReference type="InterPro" id="IPR046335">
    <property type="entry name" value="LacI/GalR-like_sensor"/>
</dbReference>
<dbReference type="AlphaFoldDB" id="A0A420ED92"/>
<dbReference type="Proteomes" id="UP000286482">
    <property type="component" value="Unassembled WGS sequence"/>
</dbReference>
<name>A0A420ED92_9ALTE</name>
<comment type="caution">
    <text evidence="5">The sequence shown here is derived from an EMBL/GenBank/DDBJ whole genome shotgun (WGS) entry which is preliminary data.</text>
</comment>
<dbReference type="CDD" id="cd01392">
    <property type="entry name" value="HTH_LacI"/>
    <property type="match status" value="1"/>
</dbReference>
<sequence>MATIKDVAKLANVGVGTVSRYMSGGSVSEKRAAAIKQAMLNLEYRPNSMARSLSRQRSDLIGVYLPSLSGPFYHKILRAIETQLREQGKHLILANAEGSLNDEQQLAHLEYLLERDCDAVLMACPSVSDNALLATIDKHPNVVLINRELKGYADKCFSVDHYLGGKIAAQNLVRLGHRSFAMVTGRLSAQDAQRRQQGFIETLIELGCSIDSDLVIEGSFNYEPGAKAIKSILKQRSRFSALFCGNDKLAQVALSQLYDLDLGVPSDMAVVGYDDVDFCAYTAPALSTIHIPIEAMATAACRKVLNSAYGLDMAFETQFQPEFIQRSST</sequence>
<evidence type="ECO:0000256" key="3">
    <source>
        <dbReference type="ARBA" id="ARBA00023163"/>
    </source>
</evidence>
<evidence type="ECO:0000313" key="6">
    <source>
        <dbReference type="Proteomes" id="UP000286482"/>
    </source>
</evidence>
<dbReference type="InterPro" id="IPR010982">
    <property type="entry name" value="Lambda_DNA-bd_dom_sf"/>
</dbReference>
<dbReference type="SUPFAM" id="SSF53822">
    <property type="entry name" value="Periplasmic binding protein-like I"/>
    <property type="match status" value="1"/>
</dbReference>
<reference evidence="5 6" key="1">
    <citation type="submission" date="2018-09" db="EMBL/GenBank/DDBJ databases">
        <authorList>
            <person name="Wang Z."/>
        </authorList>
    </citation>
    <scope>NUCLEOTIDE SEQUENCE [LARGE SCALE GENOMIC DNA]</scope>
    <source>
        <strain evidence="5 6">ALS 81</strain>
    </source>
</reference>
<dbReference type="SMART" id="SM00354">
    <property type="entry name" value="HTH_LACI"/>
    <property type="match status" value="1"/>
</dbReference>
<dbReference type="PANTHER" id="PTHR30146">
    <property type="entry name" value="LACI-RELATED TRANSCRIPTIONAL REPRESSOR"/>
    <property type="match status" value="1"/>
</dbReference>
<dbReference type="OrthoDB" id="5681588at2"/>
<dbReference type="InterPro" id="IPR000843">
    <property type="entry name" value="HTH_LacI"/>
</dbReference>
<organism evidence="5 6">
    <name type="scientific">Alginatibacterium sediminis</name>
    <dbReference type="NCBI Taxonomy" id="2164068"/>
    <lineage>
        <taxon>Bacteria</taxon>
        <taxon>Pseudomonadati</taxon>
        <taxon>Pseudomonadota</taxon>
        <taxon>Gammaproteobacteria</taxon>
        <taxon>Alteromonadales</taxon>
        <taxon>Alteromonadaceae</taxon>
        <taxon>Alginatibacterium</taxon>
    </lineage>
</organism>
<dbReference type="GO" id="GO:0003700">
    <property type="term" value="F:DNA-binding transcription factor activity"/>
    <property type="evidence" value="ECO:0007669"/>
    <property type="project" value="TreeGrafter"/>
</dbReference>
<dbReference type="Gene3D" id="3.40.50.2300">
    <property type="match status" value="2"/>
</dbReference>
<evidence type="ECO:0000256" key="2">
    <source>
        <dbReference type="ARBA" id="ARBA00023125"/>
    </source>
</evidence>
<keyword evidence="1" id="KW-0805">Transcription regulation</keyword>
<proteinExistence type="predicted"/>
<keyword evidence="2" id="KW-0238">DNA-binding</keyword>
<keyword evidence="6" id="KW-1185">Reference proteome</keyword>
<dbReference type="PROSITE" id="PS00356">
    <property type="entry name" value="HTH_LACI_1"/>
    <property type="match status" value="1"/>
</dbReference>
<protein>
    <submittedName>
        <fullName evidence="5">LacI family transcriptional regulator</fullName>
    </submittedName>
</protein>